<sequence length="116" mass="12472" precursor="true">MTRYTFCTVMLAAIAPCVLGLTGCSRNRSEADETPATMVYFDTASRETLTLPVGGDVPAAHPETGQRTLVPARYCPDCEHWHASPPLDVLQRDPRSRNCPKCGTPLKDGGPAAEPS</sequence>
<name>A0A517Z721_9PLAN</name>
<feature type="region of interest" description="Disordered" evidence="1">
    <location>
        <begin position="84"/>
        <end position="116"/>
    </location>
</feature>
<evidence type="ECO:0000256" key="1">
    <source>
        <dbReference type="SAM" id="MobiDB-lite"/>
    </source>
</evidence>
<organism evidence="3 4">
    <name type="scientific">Maioricimonas rarisocia</name>
    <dbReference type="NCBI Taxonomy" id="2528026"/>
    <lineage>
        <taxon>Bacteria</taxon>
        <taxon>Pseudomonadati</taxon>
        <taxon>Planctomycetota</taxon>
        <taxon>Planctomycetia</taxon>
        <taxon>Planctomycetales</taxon>
        <taxon>Planctomycetaceae</taxon>
        <taxon>Maioricimonas</taxon>
    </lineage>
</organism>
<keyword evidence="2" id="KW-0732">Signal</keyword>
<evidence type="ECO:0000313" key="3">
    <source>
        <dbReference type="EMBL" id="QDU38288.1"/>
    </source>
</evidence>
<protein>
    <submittedName>
        <fullName evidence="3">Uncharacterized protein</fullName>
    </submittedName>
</protein>
<dbReference type="EMBL" id="CP036275">
    <property type="protein sequence ID" value="QDU38288.1"/>
    <property type="molecule type" value="Genomic_DNA"/>
</dbReference>
<accession>A0A517Z721</accession>
<keyword evidence="4" id="KW-1185">Reference proteome</keyword>
<dbReference type="Proteomes" id="UP000320496">
    <property type="component" value="Chromosome"/>
</dbReference>
<dbReference type="AlphaFoldDB" id="A0A517Z721"/>
<dbReference type="OrthoDB" id="214850at2"/>
<evidence type="ECO:0000256" key="2">
    <source>
        <dbReference type="SAM" id="SignalP"/>
    </source>
</evidence>
<dbReference type="PROSITE" id="PS51257">
    <property type="entry name" value="PROKAR_LIPOPROTEIN"/>
    <property type="match status" value="1"/>
</dbReference>
<gene>
    <name evidence="3" type="ORF">Mal4_26150</name>
</gene>
<reference evidence="3 4" key="1">
    <citation type="submission" date="2019-02" db="EMBL/GenBank/DDBJ databases">
        <title>Deep-cultivation of Planctomycetes and their phenomic and genomic characterization uncovers novel biology.</title>
        <authorList>
            <person name="Wiegand S."/>
            <person name="Jogler M."/>
            <person name="Boedeker C."/>
            <person name="Pinto D."/>
            <person name="Vollmers J."/>
            <person name="Rivas-Marin E."/>
            <person name="Kohn T."/>
            <person name="Peeters S.H."/>
            <person name="Heuer A."/>
            <person name="Rast P."/>
            <person name="Oberbeckmann S."/>
            <person name="Bunk B."/>
            <person name="Jeske O."/>
            <person name="Meyerdierks A."/>
            <person name="Storesund J.E."/>
            <person name="Kallscheuer N."/>
            <person name="Luecker S."/>
            <person name="Lage O.M."/>
            <person name="Pohl T."/>
            <person name="Merkel B.J."/>
            <person name="Hornburger P."/>
            <person name="Mueller R.-W."/>
            <person name="Bruemmer F."/>
            <person name="Labrenz M."/>
            <person name="Spormann A.M."/>
            <person name="Op den Camp H."/>
            <person name="Overmann J."/>
            <person name="Amann R."/>
            <person name="Jetten M.S.M."/>
            <person name="Mascher T."/>
            <person name="Medema M.H."/>
            <person name="Devos D.P."/>
            <person name="Kaster A.-K."/>
            <person name="Ovreas L."/>
            <person name="Rohde M."/>
            <person name="Galperin M.Y."/>
            <person name="Jogler C."/>
        </authorList>
    </citation>
    <scope>NUCLEOTIDE SEQUENCE [LARGE SCALE GENOMIC DNA]</scope>
    <source>
        <strain evidence="3 4">Mal4</strain>
    </source>
</reference>
<evidence type="ECO:0000313" key="4">
    <source>
        <dbReference type="Proteomes" id="UP000320496"/>
    </source>
</evidence>
<proteinExistence type="predicted"/>
<feature type="signal peptide" evidence="2">
    <location>
        <begin position="1"/>
        <end position="20"/>
    </location>
</feature>
<feature type="chain" id="PRO_5021751350" evidence="2">
    <location>
        <begin position="21"/>
        <end position="116"/>
    </location>
</feature>
<dbReference type="RefSeq" id="WP_145369585.1">
    <property type="nucleotide sequence ID" value="NZ_CP036275.1"/>
</dbReference>
<dbReference type="KEGG" id="mri:Mal4_26150"/>